<dbReference type="GO" id="GO:0009035">
    <property type="term" value="F:type I site-specific deoxyribonuclease activity"/>
    <property type="evidence" value="ECO:0007669"/>
    <property type="project" value="UniProtKB-EC"/>
</dbReference>
<dbReference type="InterPro" id="IPR027417">
    <property type="entry name" value="P-loop_NTPase"/>
</dbReference>
<dbReference type="GO" id="GO:0005524">
    <property type="term" value="F:ATP binding"/>
    <property type="evidence" value="ECO:0007669"/>
    <property type="project" value="UniProtKB-KW"/>
</dbReference>
<dbReference type="SMART" id="SM00487">
    <property type="entry name" value="DEXDc"/>
    <property type="match status" value="1"/>
</dbReference>
<dbReference type="Pfam" id="PF12008">
    <property type="entry name" value="EcoR124_C"/>
    <property type="match status" value="1"/>
</dbReference>
<keyword evidence="6" id="KW-0255">Endonuclease</keyword>
<dbReference type="Gene3D" id="3.90.1570.50">
    <property type="match status" value="1"/>
</dbReference>
<feature type="domain" description="Helicase ATP-binding" evidence="11">
    <location>
        <begin position="262"/>
        <end position="443"/>
    </location>
</feature>
<dbReference type="PANTHER" id="PTHR30195:SF16">
    <property type="entry name" value="TYPE I RESTRICTION ENZYME ENDONUCLEASE SUBUNIT"/>
    <property type="match status" value="1"/>
</dbReference>
<dbReference type="InterPro" id="IPR051268">
    <property type="entry name" value="Type-I_R_enzyme_R_subunit"/>
</dbReference>
<evidence type="ECO:0000256" key="9">
    <source>
        <dbReference type="ARBA" id="ARBA00023125"/>
    </source>
</evidence>
<evidence type="ECO:0000256" key="6">
    <source>
        <dbReference type="ARBA" id="ARBA00022759"/>
    </source>
</evidence>
<comment type="catalytic activity">
    <reaction evidence="1 10">
        <text>Endonucleolytic cleavage of DNA to give random double-stranded fragments with terminal 5'-phosphates, ATP is simultaneously hydrolyzed.</text>
        <dbReference type="EC" id="3.1.21.3"/>
    </reaction>
</comment>
<dbReference type="Proteomes" id="UP000233535">
    <property type="component" value="Unassembled WGS sequence"/>
</dbReference>
<dbReference type="CDD" id="cd18800">
    <property type="entry name" value="SF2_C_EcoR124I-like"/>
    <property type="match status" value="1"/>
</dbReference>
<dbReference type="Pfam" id="PF04313">
    <property type="entry name" value="HSDR_N"/>
    <property type="match status" value="1"/>
</dbReference>
<dbReference type="EC" id="3.1.21.3" evidence="10"/>
<comment type="caution">
    <text evidence="12">The sequence shown here is derived from an EMBL/GenBank/DDBJ whole genome shotgun (WGS) entry which is preliminary data.</text>
</comment>
<keyword evidence="12" id="KW-0347">Helicase</keyword>
<dbReference type="InterPro" id="IPR004473">
    <property type="entry name" value="Restrct_endonuc_typeI_HsdR"/>
</dbReference>
<keyword evidence="7 10" id="KW-0378">Hydrolase</keyword>
<keyword evidence="13" id="KW-1185">Reference proteome</keyword>
<dbReference type="SUPFAM" id="SSF52540">
    <property type="entry name" value="P-loop containing nucleoside triphosphate hydrolases"/>
    <property type="match status" value="1"/>
</dbReference>
<evidence type="ECO:0000256" key="1">
    <source>
        <dbReference type="ARBA" id="ARBA00000851"/>
    </source>
</evidence>
<dbReference type="RefSeq" id="WP_101260285.1">
    <property type="nucleotide sequence ID" value="NZ_MVDD01000002.1"/>
</dbReference>
<dbReference type="Gene3D" id="1.20.58.910">
    <property type="match status" value="1"/>
</dbReference>
<dbReference type="NCBIfam" id="TIGR00348">
    <property type="entry name" value="hsdR"/>
    <property type="match status" value="1"/>
</dbReference>
<dbReference type="GO" id="GO:0003677">
    <property type="term" value="F:DNA binding"/>
    <property type="evidence" value="ECO:0007669"/>
    <property type="project" value="UniProtKB-KW"/>
</dbReference>
<dbReference type="PANTHER" id="PTHR30195">
    <property type="entry name" value="TYPE I SITE-SPECIFIC DEOXYRIBONUCLEASE PROTEIN SUBUNIT M AND R"/>
    <property type="match status" value="1"/>
</dbReference>
<dbReference type="OrthoDB" id="9758243at2"/>
<comment type="function">
    <text evidence="10">Subunit R is required for both nuclease and ATPase activities, but not for modification.</text>
</comment>
<keyword evidence="5 10" id="KW-0680">Restriction system</keyword>
<comment type="similarity">
    <text evidence="2 10">Belongs to the HsdR family.</text>
</comment>
<keyword evidence="3" id="KW-0540">Nuclease</keyword>
<dbReference type="InterPro" id="IPR022625">
    <property type="entry name" value="TypeI_RM_Rsu_C"/>
</dbReference>
<dbReference type="InterPro" id="IPR040980">
    <property type="entry name" value="SWI2_SNF2"/>
</dbReference>
<dbReference type="EMBL" id="MVDD01000002">
    <property type="protein sequence ID" value="PKQ65176.1"/>
    <property type="molecule type" value="Genomic_DNA"/>
</dbReference>
<evidence type="ECO:0000256" key="7">
    <source>
        <dbReference type="ARBA" id="ARBA00022801"/>
    </source>
</evidence>
<evidence type="ECO:0000256" key="5">
    <source>
        <dbReference type="ARBA" id="ARBA00022747"/>
    </source>
</evidence>
<reference evidence="12 13" key="1">
    <citation type="journal article" date="2017" name="Front. Microbiol.">
        <title>Labilibaculum manganireducens gen. nov., sp. nov. and Labilibaculum filiforme sp. nov., Novel Bacteroidetes Isolated from Subsurface Sediments of the Baltic Sea.</title>
        <authorList>
            <person name="Vandieken V."/>
            <person name="Marshall I.P."/>
            <person name="Niemann H."/>
            <person name="Engelen B."/>
            <person name="Cypionka H."/>
        </authorList>
    </citation>
    <scope>NUCLEOTIDE SEQUENCE [LARGE SCALE GENOMIC DNA]</scope>
    <source>
        <strain evidence="12 13">59.16B</strain>
    </source>
</reference>
<gene>
    <name evidence="12" type="ORF">BZG02_02890</name>
</gene>
<dbReference type="GO" id="GO:0004386">
    <property type="term" value="F:helicase activity"/>
    <property type="evidence" value="ECO:0007669"/>
    <property type="project" value="UniProtKB-KW"/>
</dbReference>
<dbReference type="AlphaFoldDB" id="A0A2N3I4F3"/>
<dbReference type="PROSITE" id="PS51192">
    <property type="entry name" value="HELICASE_ATP_BIND_1"/>
    <property type="match status" value="1"/>
</dbReference>
<name>A0A2N3I4F3_9BACT</name>
<protein>
    <recommendedName>
        <fullName evidence="10">Type I restriction enzyme endonuclease subunit</fullName>
        <shortName evidence="10">R protein</shortName>
        <ecNumber evidence="10">3.1.21.3</ecNumber>
    </recommendedName>
</protein>
<dbReference type="GO" id="GO:0009307">
    <property type="term" value="P:DNA restriction-modification system"/>
    <property type="evidence" value="ECO:0007669"/>
    <property type="project" value="UniProtKB-KW"/>
</dbReference>
<evidence type="ECO:0000256" key="8">
    <source>
        <dbReference type="ARBA" id="ARBA00022840"/>
    </source>
</evidence>
<dbReference type="CDD" id="cd22332">
    <property type="entry name" value="HsdR_N"/>
    <property type="match status" value="1"/>
</dbReference>
<evidence type="ECO:0000313" key="13">
    <source>
        <dbReference type="Proteomes" id="UP000233535"/>
    </source>
</evidence>
<dbReference type="InterPro" id="IPR014001">
    <property type="entry name" value="Helicase_ATP-bd"/>
</dbReference>
<dbReference type="Pfam" id="PF18766">
    <property type="entry name" value="SWI2_SNF2"/>
    <property type="match status" value="1"/>
</dbReference>
<keyword evidence="8 10" id="KW-0067">ATP-binding</keyword>
<organism evidence="12 13">
    <name type="scientific">Labilibaculum filiforme</name>
    <dbReference type="NCBI Taxonomy" id="1940526"/>
    <lineage>
        <taxon>Bacteria</taxon>
        <taxon>Pseudomonadati</taxon>
        <taxon>Bacteroidota</taxon>
        <taxon>Bacteroidia</taxon>
        <taxon>Marinilabiliales</taxon>
        <taxon>Marinifilaceae</taxon>
        <taxon>Labilibaculum</taxon>
    </lineage>
</organism>
<dbReference type="Gene3D" id="3.40.50.300">
    <property type="entry name" value="P-loop containing nucleotide triphosphate hydrolases"/>
    <property type="match status" value="2"/>
</dbReference>
<dbReference type="InterPro" id="IPR055180">
    <property type="entry name" value="HsdR_RecA-like_helicase_dom_2"/>
</dbReference>
<dbReference type="Pfam" id="PF22679">
    <property type="entry name" value="T1R_D3-like"/>
    <property type="match status" value="1"/>
</dbReference>
<keyword evidence="4 10" id="KW-0547">Nucleotide-binding</keyword>
<sequence length="998" mass="115534">MDIVKEADIEYGFVGKLQDLKYTYRKDIRDRNALELNFRQKFEALNRVKLSDAEFEKLLSEIINPDVFKASNLLRKRNTFIREDDTPLHYTLVNIKNWCKNEFEVINQLRMNTENSNHRYDVILLINGVPVVQIELKTLEVSPNRAMQQIVDYKNDVGNGYTNSLMCFMQLFIVSNQSRTFYFSNNNNKHFAFNADEQFLPVYTLAKEDNSKIENLYEFTEKFLAKCTLGEMISRYMVLVETEQKILVMRPYQIYAVKAIVDCIEQDRGNGYIWHTTGSGKTLTSFKASTLLKDNDDIEKCLFVVDRKDLDRQTREEFNKFQEGSVEENTNTETLVKRMLSTDYADKVIVTTIQKLGLALNQNSKRNVKQKEDNKPSYYDRLEPLKDKRVVFIFDECHRSQFGDNHDAIKEFFPKAQLFGFTGTPIFEENATYRTVEGTQASYKTTKDVFQKELHAYTITNAIEDKNVLRFHIDYFSIKGKPDPNSLSHKMAIIDTILKKHDNATHYRRFNGVLATSSIADAIEYYHLFKQNQREFAAVNEDYKPLNIACVFSPPAEGNSDVKQLQEDLPQEKADNLVEPNKKKEALTAIITDYNKQYGTNHSINEFDLYYQDVQQRIKDQKYTNADYPHKNKIDVMIVVDMLLTGFDSKYLNTLYVDKNLKYHGLIQAYSRTNRVINDTKPYGNILVFREQEDDVNKAMIRFSGAKIEKAKEIWLVDPAPIVIAKYEKAVQNLNQFMESNGLDCSPSEVSNLKGDEARAGFINAFKEVQRYKTQLDQYTDLEETQTEIIEDLLPTDDLRSFKSVYIDTAKRLQAEQGKKGDKAPDDVQQLDFEFVLFASAVIDYDYIIGLIAKYTQDKPSKHKMTREELINLLSSSANLIDEREDIIAYINTLEVGNGLDEGEIRKGYQKFKEVKADKEIQEIADNHGITTESLNAFIDEILNRLIFDGEKLTDLLEPLDLGWKDRSLKEKALMEELIPLLNKLAQGREIAGLNAYE</sequence>
<evidence type="ECO:0000256" key="3">
    <source>
        <dbReference type="ARBA" id="ARBA00022722"/>
    </source>
</evidence>
<keyword evidence="9 10" id="KW-0238">DNA-binding</keyword>
<accession>A0A2N3I4F3</accession>
<proteinExistence type="inferred from homology"/>
<evidence type="ECO:0000256" key="2">
    <source>
        <dbReference type="ARBA" id="ARBA00008598"/>
    </source>
</evidence>
<evidence type="ECO:0000313" key="12">
    <source>
        <dbReference type="EMBL" id="PKQ65176.1"/>
    </source>
</evidence>
<evidence type="ECO:0000259" key="11">
    <source>
        <dbReference type="PROSITE" id="PS51192"/>
    </source>
</evidence>
<evidence type="ECO:0000256" key="4">
    <source>
        <dbReference type="ARBA" id="ARBA00022741"/>
    </source>
</evidence>
<evidence type="ECO:0000256" key="10">
    <source>
        <dbReference type="RuleBase" id="RU364115"/>
    </source>
</evidence>
<comment type="subunit">
    <text evidence="10">The type I restriction/modification system is composed of three polypeptides R, M and S.</text>
</comment>
<dbReference type="InterPro" id="IPR007409">
    <property type="entry name" value="Restrct_endonuc_type1_HsdR_N"/>
</dbReference>